<dbReference type="Proteomes" id="UP000594638">
    <property type="component" value="Unassembled WGS sequence"/>
</dbReference>
<dbReference type="AlphaFoldDB" id="A0A8S0REB4"/>
<evidence type="ECO:0000313" key="2">
    <source>
        <dbReference type="Proteomes" id="UP000594638"/>
    </source>
</evidence>
<proteinExistence type="predicted"/>
<evidence type="ECO:0000313" key="1">
    <source>
        <dbReference type="EMBL" id="CAA2977026.1"/>
    </source>
</evidence>
<keyword evidence="2" id="KW-1185">Reference proteome</keyword>
<feature type="non-terminal residue" evidence="1">
    <location>
        <position position="68"/>
    </location>
</feature>
<comment type="caution">
    <text evidence="1">The sequence shown here is derived from an EMBL/GenBank/DDBJ whole genome shotgun (WGS) entry which is preliminary data.</text>
</comment>
<dbReference type="Gramene" id="OE9A060167T1">
    <property type="protein sequence ID" value="OE9A060167C1"/>
    <property type="gene ID" value="OE9A060167"/>
</dbReference>
<protein>
    <submittedName>
        <fullName evidence="1">Uncharacterized protein</fullName>
    </submittedName>
</protein>
<accession>A0A8S0REB4</accession>
<gene>
    <name evidence="1" type="ORF">OLEA9_A060167</name>
</gene>
<name>A0A8S0REB4_OLEEU</name>
<organism evidence="1 2">
    <name type="scientific">Olea europaea subsp. europaea</name>
    <dbReference type="NCBI Taxonomy" id="158383"/>
    <lineage>
        <taxon>Eukaryota</taxon>
        <taxon>Viridiplantae</taxon>
        <taxon>Streptophyta</taxon>
        <taxon>Embryophyta</taxon>
        <taxon>Tracheophyta</taxon>
        <taxon>Spermatophyta</taxon>
        <taxon>Magnoliopsida</taxon>
        <taxon>eudicotyledons</taxon>
        <taxon>Gunneridae</taxon>
        <taxon>Pentapetalae</taxon>
        <taxon>asterids</taxon>
        <taxon>lamiids</taxon>
        <taxon>Lamiales</taxon>
        <taxon>Oleaceae</taxon>
        <taxon>Oleeae</taxon>
        <taxon>Olea</taxon>
    </lineage>
</organism>
<sequence>MLNDPKDFPSRTYSSVKTSLNISLDVTVEEKNPILNPGLKRQNLLRTLKIVLKITMMMLTTNCRSMIL</sequence>
<reference evidence="1 2" key="1">
    <citation type="submission" date="2019-12" db="EMBL/GenBank/DDBJ databases">
        <authorList>
            <person name="Alioto T."/>
            <person name="Alioto T."/>
            <person name="Gomez Garrido J."/>
        </authorList>
    </citation>
    <scope>NUCLEOTIDE SEQUENCE [LARGE SCALE GENOMIC DNA]</scope>
</reference>
<dbReference type="EMBL" id="CACTIH010002726">
    <property type="protein sequence ID" value="CAA2977026.1"/>
    <property type="molecule type" value="Genomic_DNA"/>
</dbReference>